<dbReference type="AlphaFoldDB" id="A0A6J6WHX0"/>
<evidence type="ECO:0000313" key="1">
    <source>
        <dbReference type="EMBL" id="CAB4782935.1"/>
    </source>
</evidence>
<name>A0A6J6WHX0_9ZZZZ</name>
<dbReference type="EMBL" id="CAFAAG010000001">
    <property type="protein sequence ID" value="CAB4782935.1"/>
    <property type="molecule type" value="Genomic_DNA"/>
</dbReference>
<reference evidence="1" key="1">
    <citation type="submission" date="2020-05" db="EMBL/GenBank/DDBJ databases">
        <authorList>
            <person name="Chiriac C."/>
            <person name="Salcher M."/>
            <person name="Ghai R."/>
            <person name="Kavagutti S V."/>
        </authorList>
    </citation>
    <scope>NUCLEOTIDE SEQUENCE</scope>
</reference>
<protein>
    <submittedName>
        <fullName evidence="1">Unannotated protein</fullName>
    </submittedName>
</protein>
<proteinExistence type="predicted"/>
<organism evidence="1">
    <name type="scientific">freshwater metagenome</name>
    <dbReference type="NCBI Taxonomy" id="449393"/>
    <lineage>
        <taxon>unclassified sequences</taxon>
        <taxon>metagenomes</taxon>
        <taxon>ecological metagenomes</taxon>
    </lineage>
</organism>
<gene>
    <name evidence="1" type="ORF">UFOPK2975_00021</name>
</gene>
<accession>A0A6J6WHX0</accession>
<sequence length="60" mass="7218">MQIPSLYPKEIELTDWTSEEAFRTARKISTMLSLLFDKKYLSLVFVLIKRLVNDFKHHEF</sequence>